<dbReference type="InterPro" id="IPR006944">
    <property type="entry name" value="Phage/GTA_portal"/>
</dbReference>
<organism evidence="2 3">
    <name type="scientific">Rhizobium setariae</name>
    <dbReference type="NCBI Taxonomy" id="2801340"/>
    <lineage>
        <taxon>Bacteria</taxon>
        <taxon>Pseudomonadati</taxon>
        <taxon>Pseudomonadota</taxon>
        <taxon>Alphaproteobacteria</taxon>
        <taxon>Hyphomicrobiales</taxon>
        <taxon>Rhizobiaceae</taxon>
        <taxon>Rhizobium/Agrobacterium group</taxon>
        <taxon>Rhizobium</taxon>
    </lineage>
</organism>
<dbReference type="AlphaFoldDB" id="A0A936YSI3"/>
<dbReference type="EMBL" id="JAEQNC010000010">
    <property type="protein sequence ID" value="MBL0374027.1"/>
    <property type="molecule type" value="Genomic_DNA"/>
</dbReference>
<keyword evidence="3" id="KW-1185">Reference proteome</keyword>
<name>A0A936YSI3_9HYPH</name>
<proteinExistence type="predicted"/>
<evidence type="ECO:0000313" key="3">
    <source>
        <dbReference type="Proteomes" id="UP000633219"/>
    </source>
</evidence>
<protein>
    <submittedName>
        <fullName evidence="2">Phage portal protein</fullName>
    </submittedName>
</protein>
<dbReference type="InterPro" id="IPR006427">
    <property type="entry name" value="Portal_HK97"/>
</dbReference>
<dbReference type="Proteomes" id="UP000633219">
    <property type="component" value="Unassembled WGS sequence"/>
</dbReference>
<gene>
    <name evidence="2" type="ORF">JJB09_18560</name>
</gene>
<evidence type="ECO:0000256" key="1">
    <source>
        <dbReference type="SAM" id="MobiDB-lite"/>
    </source>
</evidence>
<sequence length="411" mass="46204">MKLLEMFRRSPPQASKVFAMAGETQTFNGIDDPRLLEFIRIGGDGGSAISAKEAMKNTAVFRCVTLISYAMGMLPLHLIDSETKEKAREHPLFKLLHREPNDWQTAFNFRQLMQRRALISGNAYALIVRSGRRIIRLVPLDPEMIEPRQRNDWSVEYVYRPKGGERVLDPVDVLHIYADSEDGLSGTSMVRVAADAIALARDTEKAQARLFKNGMLVGGALVHPNKIGPEALAYLRESMEARYQGAENAHKWMILEEGMKPEKFANTAQDSQQIETRALQVEEIGRAFGVPRPFLGVDDTSWGTGVDILGQIFVRYALNPWFTAWEQAIKRSCMTDAEKDQLEAKFNAGALLRGSMKDQAEFFAKALGSGGHQPWMEYPEIRDWMDLPERTIAPNPLAQKKEQANEPPKAA</sequence>
<reference evidence="2" key="1">
    <citation type="submission" date="2021-01" db="EMBL/GenBank/DDBJ databases">
        <title>Rhizobium sp. strain KVB221 16S ribosomal RNA gene Genome sequencing and assembly.</title>
        <authorList>
            <person name="Kang M."/>
        </authorList>
    </citation>
    <scope>NUCLEOTIDE SEQUENCE</scope>
    <source>
        <strain evidence="2">KVB221</strain>
    </source>
</reference>
<comment type="caution">
    <text evidence="2">The sequence shown here is derived from an EMBL/GenBank/DDBJ whole genome shotgun (WGS) entry which is preliminary data.</text>
</comment>
<dbReference type="Pfam" id="PF04860">
    <property type="entry name" value="Phage_portal"/>
    <property type="match status" value="1"/>
</dbReference>
<accession>A0A936YSI3</accession>
<dbReference type="NCBIfam" id="TIGR01537">
    <property type="entry name" value="portal_HK97"/>
    <property type="match status" value="1"/>
</dbReference>
<evidence type="ECO:0000313" key="2">
    <source>
        <dbReference type="EMBL" id="MBL0374027.1"/>
    </source>
</evidence>
<feature type="region of interest" description="Disordered" evidence="1">
    <location>
        <begin position="392"/>
        <end position="411"/>
    </location>
</feature>
<dbReference type="RefSeq" id="WP_201661559.1">
    <property type="nucleotide sequence ID" value="NZ_JAEQNC010000010.1"/>
</dbReference>